<sequence length="347" mass="40597">MKQREFYFDNAKFILIFFVVFGHLLRTFIEDNEMVFTLYKVIYTFHMPAFILISGFFARGIYEKGYIKRIAKKLILPYLIFQLIYSVYYYFLFNKSQLTVDPFNPHWSLWFLISLFCWHIMLLGFSRLKPATGLALAFALGVGVGYIDWVSNYLSLSRTFVFFPMFLFGYHLTKDHLKILTRPAFRMGALVPFAIAFIGFYLFPQLDYKWLLGSKPYGAMDIELYAASFVRLGLYLMSTIMVFSFLAIVPKGQYFFTRLGRNTLYVYLLHGFFVRTFRESQISGYFTEPKDFLLLAAIALLLTLVLSSKLIKAAAQPLIELKASQMEKYKTRMSELDKNRKGRLHSS</sequence>
<evidence type="ECO:0000256" key="2">
    <source>
        <dbReference type="ARBA" id="ARBA00007400"/>
    </source>
</evidence>
<evidence type="ECO:0000256" key="1">
    <source>
        <dbReference type="ARBA" id="ARBA00004370"/>
    </source>
</evidence>
<feature type="transmembrane region" description="Helical" evidence="3">
    <location>
        <begin position="107"/>
        <end position="124"/>
    </location>
</feature>
<evidence type="ECO:0000259" key="4">
    <source>
        <dbReference type="Pfam" id="PF01757"/>
    </source>
</evidence>
<gene>
    <name evidence="5" type="ORF">WQ57_22890</name>
</gene>
<dbReference type="InterPro" id="IPR002656">
    <property type="entry name" value="Acyl_transf_3_dom"/>
</dbReference>
<feature type="transmembrane region" description="Helical" evidence="3">
    <location>
        <begin position="259"/>
        <end position="277"/>
    </location>
</feature>
<dbReference type="AlphaFoldDB" id="A0A0M2SP55"/>
<dbReference type="PANTHER" id="PTHR37312:SF1">
    <property type="entry name" value="MEMBRANE-BOUND ACYLTRANSFERASE YKRP-RELATED"/>
    <property type="match status" value="1"/>
</dbReference>
<feature type="transmembrane region" description="Helical" evidence="3">
    <location>
        <begin position="224"/>
        <end position="247"/>
    </location>
</feature>
<dbReference type="Pfam" id="PF01757">
    <property type="entry name" value="Acyl_transf_3"/>
    <property type="match status" value="1"/>
</dbReference>
<dbReference type="EMBL" id="LAYY01000097">
    <property type="protein sequence ID" value="KKK34400.1"/>
    <property type="molecule type" value="Genomic_DNA"/>
</dbReference>
<protein>
    <submittedName>
        <fullName evidence="5">Acyltransferase</fullName>
    </submittedName>
</protein>
<feature type="transmembrane region" description="Helical" evidence="3">
    <location>
        <begin position="184"/>
        <end position="204"/>
    </location>
</feature>
<accession>A0A0M2SP55</accession>
<dbReference type="Proteomes" id="UP000034166">
    <property type="component" value="Unassembled WGS sequence"/>
</dbReference>
<evidence type="ECO:0000313" key="5">
    <source>
        <dbReference type="EMBL" id="KKK34400.1"/>
    </source>
</evidence>
<keyword evidence="6" id="KW-1185">Reference proteome</keyword>
<dbReference type="GO" id="GO:0016747">
    <property type="term" value="F:acyltransferase activity, transferring groups other than amino-acyl groups"/>
    <property type="evidence" value="ECO:0007669"/>
    <property type="project" value="InterPro"/>
</dbReference>
<comment type="similarity">
    <text evidence="2">Belongs to the acyltransferase 3 family.</text>
</comment>
<evidence type="ECO:0000313" key="6">
    <source>
        <dbReference type="Proteomes" id="UP000034166"/>
    </source>
</evidence>
<dbReference type="PANTHER" id="PTHR37312">
    <property type="entry name" value="MEMBRANE-BOUND ACYLTRANSFERASE YKRP-RELATED"/>
    <property type="match status" value="1"/>
</dbReference>
<feature type="transmembrane region" description="Helical" evidence="3">
    <location>
        <begin position="131"/>
        <end position="147"/>
    </location>
</feature>
<name>A0A0M2SP55_9BACI</name>
<dbReference type="RefSeq" id="WP_046525959.1">
    <property type="nucleotide sequence ID" value="NZ_LAYY01000097.1"/>
</dbReference>
<feature type="transmembrane region" description="Helical" evidence="3">
    <location>
        <begin position="41"/>
        <end position="62"/>
    </location>
</feature>
<dbReference type="OrthoDB" id="6623990at2"/>
<keyword evidence="3" id="KW-1133">Transmembrane helix</keyword>
<comment type="caution">
    <text evidence="5">The sequence shown here is derived from an EMBL/GenBank/DDBJ whole genome shotgun (WGS) entry which is preliminary data.</text>
</comment>
<keyword evidence="5" id="KW-0012">Acyltransferase</keyword>
<dbReference type="InterPro" id="IPR052734">
    <property type="entry name" value="Nod_factor_acetyltransferase"/>
</dbReference>
<proteinExistence type="inferred from homology"/>
<comment type="subcellular location">
    <subcellularLocation>
        <location evidence="1">Membrane</location>
    </subcellularLocation>
</comment>
<feature type="transmembrane region" description="Helical" evidence="3">
    <location>
        <begin position="12"/>
        <end position="29"/>
    </location>
</feature>
<evidence type="ECO:0000256" key="3">
    <source>
        <dbReference type="SAM" id="Phobius"/>
    </source>
</evidence>
<feature type="transmembrane region" description="Helical" evidence="3">
    <location>
        <begin position="292"/>
        <end position="311"/>
    </location>
</feature>
<feature type="domain" description="Acyltransferase 3" evidence="4">
    <location>
        <begin position="7"/>
        <end position="307"/>
    </location>
</feature>
<feature type="transmembrane region" description="Helical" evidence="3">
    <location>
        <begin position="74"/>
        <end position="92"/>
    </location>
</feature>
<feature type="transmembrane region" description="Helical" evidence="3">
    <location>
        <begin position="153"/>
        <end position="172"/>
    </location>
</feature>
<reference evidence="5 6" key="1">
    <citation type="submission" date="2015-04" db="EMBL/GenBank/DDBJ databases">
        <title>Taxonomic description and genome sequence of Bacillus campisalis sp. nov., a novel member of the genus Bacillus isolated from solar saltern.</title>
        <authorList>
            <person name="Mathan Kumar R."/>
            <person name="Kaur G."/>
            <person name="Kumar A."/>
            <person name="Singh N.K."/>
            <person name="Kaur N."/>
            <person name="Kumar N."/>
            <person name="Mayilraj S."/>
        </authorList>
    </citation>
    <scope>NUCLEOTIDE SEQUENCE [LARGE SCALE GENOMIC DNA]</scope>
    <source>
        <strain evidence="5 6">SA2-6</strain>
    </source>
</reference>
<keyword evidence="5" id="KW-0808">Transferase</keyword>
<keyword evidence="3" id="KW-0812">Transmembrane</keyword>
<organism evidence="5 6">
    <name type="scientific">Mesobacillus campisalis</name>
    <dbReference type="NCBI Taxonomy" id="1408103"/>
    <lineage>
        <taxon>Bacteria</taxon>
        <taxon>Bacillati</taxon>
        <taxon>Bacillota</taxon>
        <taxon>Bacilli</taxon>
        <taxon>Bacillales</taxon>
        <taxon>Bacillaceae</taxon>
        <taxon>Mesobacillus</taxon>
    </lineage>
</organism>
<dbReference type="PATRIC" id="fig|1408103.3.peg.4933"/>
<keyword evidence="3" id="KW-0472">Membrane</keyword>